<dbReference type="Pfam" id="PF01547">
    <property type="entry name" value="SBP_bac_1"/>
    <property type="match status" value="1"/>
</dbReference>
<dbReference type="RefSeq" id="WP_193186476.1">
    <property type="nucleotide sequence ID" value="NZ_JACVXA010000091.1"/>
</dbReference>
<comment type="caution">
    <text evidence="3">The sequence shown here is derived from an EMBL/GenBank/DDBJ whole genome shotgun (WGS) entry which is preliminary data.</text>
</comment>
<dbReference type="PANTHER" id="PTHR30006:SF25">
    <property type="entry name" value="PHOSPHOGLYCERATE TRANSPORT REGULATORY PROTEIN PGTC"/>
    <property type="match status" value="1"/>
</dbReference>
<sequence length="317" mass="33219">MRRLALLLAGCLAALPAPAQEAVRELGSGATRMVLRSTTDAAVIRPVLEAFLAGRPDLSLRYEQWGSNALDALSRADCAAGRGADAVWSSAVQHMVGLVNRACARSHRSAATAALPADLRWRDQLWGLTREPAVIIYNRDLVPAAEVPADRFDLLDLMRARPARYRGRIATYDIEASGLGYLFAYADSLEATTFGGLMESFARTGGVATCCSAELIRDVAAGRYLIAYNVLGSYVEAAAPANVGVVMPGDYTLFLSRGYMIPAGAAAPAAGEALLDFLLGAQGQALLAQAGQVEAAAPAETALAQSAARPIALSPAL</sequence>
<gene>
    <name evidence="3" type="ORF">ICN82_19525</name>
</gene>
<dbReference type="InterPro" id="IPR006059">
    <property type="entry name" value="SBP"/>
</dbReference>
<proteinExistence type="predicted"/>
<accession>A0A8J6Z0L4</accession>
<dbReference type="SUPFAM" id="SSF53850">
    <property type="entry name" value="Periplasmic binding protein-like II"/>
    <property type="match status" value="1"/>
</dbReference>
<reference evidence="3" key="1">
    <citation type="submission" date="2020-09" db="EMBL/GenBank/DDBJ databases">
        <title>A novel bacterium of genus Mangrovicoccus, isolated from South China Sea.</title>
        <authorList>
            <person name="Huang H."/>
            <person name="Mo K."/>
            <person name="Hu Y."/>
        </authorList>
    </citation>
    <scope>NUCLEOTIDE SEQUENCE</scope>
    <source>
        <strain evidence="3">HB182678</strain>
    </source>
</reference>
<feature type="non-terminal residue" evidence="3">
    <location>
        <position position="317"/>
    </location>
</feature>
<keyword evidence="1 2" id="KW-0732">Signal</keyword>
<organism evidence="3 4">
    <name type="scientific">Mangrovicoccus algicola</name>
    <dbReference type="NCBI Taxonomy" id="2771008"/>
    <lineage>
        <taxon>Bacteria</taxon>
        <taxon>Pseudomonadati</taxon>
        <taxon>Pseudomonadota</taxon>
        <taxon>Alphaproteobacteria</taxon>
        <taxon>Rhodobacterales</taxon>
        <taxon>Paracoccaceae</taxon>
        <taxon>Mangrovicoccus</taxon>
    </lineage>
</organism>
<dbReference type="EMBL" id="JACVXA010000091">
    <property type="protein sequence ID" value="MBE3640399.1"/>
    <property type="molecule type" value="Genomic_DNA"/>
</dbReference>
<dbReference type="Proteomes" id="UP000609121">
    <property type="component" value="Unassembled WGS sequence"/>
</dbReference>
<evidence type="ECO:0000256" key="2">
    <source>
        <dbReference type="SAM" id="SignalP"/>
    </source>
</evidence>
<evidence type="ECO:0000313" key="3">
    <source>
        <dbReference type="EMBL" id="MBE3640399.1"/>
    </source>
</evidence>
<feature type="chain" id="PRO_5035198090" evidence="2">
    <location>
        <begin position="20"/>
        <end position="317"/>
    </location>
</feature>
<name>A0A8J6Z0L4_9RHOB</name>
<dbReference type="AlphaFoldDB" id="A0A8J6Z0L4"/>
<keyword evidence="4" id="KW-1185">Reference proteome</keyword>
<evidence type="ECO:0000313" key="4">
    <source>
        <dbReference type="Proteomes" id="UP000609121"/>
    </source>
</evidence>
<dbReference type="GO" id="GO:0030288">
    <property type="term" value="C:outer membrane-bounded periplasmic space"/>
    <property type="evidence" value="ECO:0007669"/>
    <property type="project" value="TreeGrafter"/>
</dbReference>
<dbReference type="Gene3D" id="3.40.190.10">
    <property type="entry name" value="Periplasmic binding protein-like II"/>
    <property type="match status" value="2"/>
</dbReference>
<evidence type="ECO:0000256" key="1">
    <source>
        <dbReference type="ARBA" id="ARBA00022729"/>
    </source>
</evidence>
<feature type="signal peptide" evidence="2">
    <location>
        <begin position="1"/>
        <end position="19"/>
    </location>
</feature>
<protein>
    <submittedName>
        <fullName evidence="3">Extracellular solute-binding protein</fullName>
    </submittedName>
</protein>
<dbReference type="PANTHER" id="PTHR30006">
    <property type="entry name" value="THIAMINE-BINDING PERIPLASMIC PROTEIN-RELATED"/>
    <property type="match status" value="1"/>
</dbReference>